<feature type="transmembrane region" description="Helical" evidence="1">
    <location>
        <begin position="72"/>
        <end position="94"/>
    </location>
</feature>
<gene>
    <name evidence="2" type="ORF">BHE18_16720</name>
</gene>
<keyword evidence="3" id="KW-1185">Reference proteome</keyword>
<organism evidence="2 3">
    <name type="scientific">Rossellomorea aquimaris</name>
    <dbReference type="NCBI Taxonomy" id="189382"/>
    <lineage>
        <taxon>Bacteria</taxon>
        <taxon>Bacillati</taxon>
        <taxon>Bacillota</taxon>
        <taxon>Bacilli</taxon>
        <taxon>Bacillales</taxon>
        <taxon>Bacillaceae</taxon>
        <taxon>Rossellomorea</taxon>
    </lineage>
</organism>
<accession>A0A1J6VTI6</accession>
<comment type="caution">
    <text evidence="2">The sequence shown here is derived from an EMBL/GenBank/DDBJ whole genome shotgun (WGS) entry which is preliminary data.</text>
</comment>
<evidence type="ECO:0000313" key="3">
    <source>
        <dbReference type="Proteomes" id="UP000182062"/>
    </source>
</evidence>
<sequence>MFIIIGSIILWCCLVGYAIKTFTHYKRSSEVEKQRKHGFMIKVVGSVPLAAILITGQNLTMQGYTMEQIKPYLFIAALITIFIPGYIYLLYTLFSEDSFKNYNDPGKYKSSYLYIHRKVLMPITVTVPIIILTIYIYNLGVKAL</sequence>
<dbReference type="AlphaFoldDB" id="A0A1J6VTI6"/>
<dbReference type="Proteomes" id="UP000182062">
    <property type="component" value="Unassembled WGS sequence"/>
</dbReference>
<proteinExistence type="predicted"/>
<evidence type="ECO:0000313" key="2">
    <source>
        <dbReference type="EMBL" id="OIU68570.1"/>
    </source>
</evidence>
<feature type="transmembrane region" description="Helical" evidence="1">
    <location>
        <begin position="114"/>
        <end position="137"/>
    </location>
</feature>
<feature type="transmembrane region" description="Helical" evidence="1">
    <location>
        <begin position="37"/>
        <end position="60"/>
    </location>
</feature>
<evidence type="ECO:0000256" key="1">
    <source>
        <dbReference type="SAM" id="Phobius"/>
    </source>
</evidence>
<protein>
    <submittedName>
        <fullName evidence="2">Uncharacterized protein</fullName>
    </submittedName>
</protein>
<keyword evidence="1" id="KW-0472">Membrane</keyword>
<keyword evidence="1" id="KW-1133">Transmembrane helix</keyword>
<reference evidence="2 3" key="1">
    <citation type="submission" date="2016-09" db="EMBL/GenBank/DDBJ databases">
        <title>Bacillus aquimaris SAMM genome sequence reveals colonization and biosurfactant production capacities.</title>
        <authorList>
            <person name="Waghmode S.R."/>
            <person name="Suryavanshi M.V."/>
        </authorList>
    </citation>
    <scope>NUCLEOTIDE SEQUENCE [LARGE SCALE GENOMIC DNA]</scope>
    <source>
        <strain evidence="2 3">SAMM</strain>
    </source>
</reference>
<keyword evidence="1" id="KW-0812">Transmembrane</keyword>
<name>A0A1J6VTI6_9BACI</name>
<dbReference type="EMBL" id="MINN01000128">
    <property type="protein sequence ID" value="OIU68570.1"/>
    <property type="molecule type" value="Genomic_DNA"/>
</dbReference>